<dbReference type="OrthoDB" id="1679339at2"/>
<organism evidence="1 2">
    <name type="scientific">Pelosinus fermentans B4</name>
    <dbReference type="NCBI Taxonomy" id="1149862"/>
    <lineage>
        <taxon>Bacteria</taxon>
        <taxon>Bacillati</taxon>
        <taxon>Bacillota</taxon>
        <taxon>Negativicutes</taxon>
        <taxon>Selenomonadales</taxon>
        <taxon>Sporomusaceae</taxon>
        <taxon>Pelosinus</taxon>
    </lineage>
</organism>
<proteinExistence type="predicted"/>
<evidence type="ECO:0000313" key="2">
    <source>
        <dbReference type="Proteomes" id="UP000004324"/>
    </source>
</evidence>
<dbReference type="AlphaFoldDB" id="I9LJM1"/>
<dbReference type="EMBL" id="AKVJ01000006">
    <property type="protein sequence ID" value="EIW20621.1"/>
    <property type="molecule type" value="Genomic_DNA"/>
</dbReference>
<gene>
    <name evidence="1" type="ORF">FB4_2240</name>
</gene>
<dbReference type="RefSeq" id="WP_007931011.1">
    <property type="nucleotide sequence ID" value="NZ_AKVJ01000006.1"/>
</dbReference>
<protein>
    <submittedName>
        <fullName evidence="1">Uncharacterized protein</fullName>
    </submittedName>
</protein>
<name>I9LJM1_9FIRM</name>
<accession>I9LJM1</accession>
<comment type="caution">
    <text evidence="1">The sequence shown here is derived from an EMBL/GenBank/DDBJ whole genome shotgun (WGS) entry which is preliminary data.</text>
</comment>
<dbReference type="PATRIC" id="fig|1149862.3.peg.516"/>
<evidence type="ECO:0000313" key="1">
    <source>
        <dbReference type="EMBL" id="EIW20621.1"/>
    </source>
</evidence>
<keyword evidence="2" id="KW-1185">Reference proteome</keyword>
<dbReference type="Proteomes" id="UP000004324">
    <property type="component" value="Unassembled WGS sequence"/>
</dbReference>
<sequence>MPMSIYIKPIEALQLECANDIRGEFCQIRSRISSLEIHKLADSLFCQNSLAWPAVLLELQKGRMLDRLLNKLNGKVKAHGFSYERNLALKGPFPALSLRSLLPAVHEHRSALRATRCVEFLGNKACSYSLKSVTKGIFPFQVDVATLAMETLGCSSKQQMKSALLDLSERIKGCILNFLYDWENLIMKQIREQLLTVKQNSYLSITEAAV</sequence>
<reference evidence="1 2" key="1">
    <citation type="journal article" date="2012" name="J. Bacteriol.">
        <title>Draft Genome Sequences for Two Metal-Reducing Pelosinus fermentans Strains Isolated from a Cr(VI)-Contaminated Site and for Type Strain R7.</title>
        <authorList>
            <person name="Brown S.D."/>
            <person name="Podar M."/>
            <person name="Klingeman D.M."/>
            <person name="Johnson C.M."/>
            <person name="Yang Z.K."/>
            <person name="Utturkar S.M."/>
            <person name="Land M.L."/>
            <person name="Mosher J.J."/>
            <person name="Hurt R.A.Jr."/>
            <person name="Phelps T.J."/>
            <person name="Palumbo A.V."/>
            <person name="Arkin A.P."/>
            <person name="Hazen T.C."/>
            <person name="Elias D.A."/>
        </authorList>
    </citation>
    <scope>NUCLEOTIDE SEQUENCE [LARGE SCALE GENOMIC DNA]</scope>
    <source>
        <strain evidence="1 2">B4</strain>
    </source>
</reference>